<dbReference type="Gene3D" id="2.40.10.10">
    <property type="entry name" value="Trypsin-like serine proteases"/>
    <property type="match status" value="1"/>
</dbReference>
<evidence type="ECO:0000313" key="2">
    <source>
        <dbReference type="EMBL" id="CAG5075125.1"/>
    </source>
</evidence>
<dbReference type="AlphaFoldDB" id="A0A8J2EBX4"/>
<proteinExistence type="predicted"/>
<feature type="signal peptide" evidence="1">
    <location>
        <begin position="1"/>
        <end position="18"/>
    </location>
</feature>
<protein>
    <recommendedName>
        <fullName evidence="4">Peptidase S1 domain-containing protein</fullName>
    </recommendedName>
</protein>
<dbReference type="EMBL" id="CAJNRD030001116">
    <property type="protein sequence ID" value="CAG5075125.1"/>
    <property type="molecule type" value="Genomic_DNA"/>
</dbReference>
<dbReference type="InterPro" id="IPR043504">
    <property type="entry name" value="Peptidase_S1_PA_chymotrypsin"/>
</dbReference>
<dbReference type="InterPro" id="IPR009003">
    <property type="entry name" value="Peptidase_S1_PA"/>
</dbReference>
<dbReference type="Proteomes" id="UP000786811">
    <property type="component" value="Unassembled WGS sequence"/>
</dbReference>
<evidence type="ECO:0000256" key="1">
    <source>
        <dbReference type="SAM" id="SignalP"/>
    </source>
</evidence>
<dbReference type="OrthoDB" id="10347059at2759"/>
<evidence type="ECO:0008006" key="4">
    <source>
        <dbReference type="Google" id="ProtNLM"/>
    </source>
</evidence>
<gene>
    <name evidence="2" type="ORF">HICCMSTLAB_LOCUS1284</name>
</gene>
<evidence type="ECO:0000313" key="3">
    <source>
        <dbReference type="Proteomes" id="UP000786811"/>
    </source>
</evidence>
<reference evidence="2" key="1">
    <citation type="submission" date="2021-04" db="EMBL/GenBank/DDBJ databases">
        <authorList>
            <person name="Chebbi M.A.C M."/>
        </authorList>
    </citation>
    <scope>NUCLEOTIDE SEQUENCE</scope>
</reference>
<dbReference type="SUPFAM" id="SSF50494">
    <property type="entry name" value="Trypsin-like serine proteases"/>
    <property type="match status" value="1"/>
</dbReference>
<comment type="caution">
    <text evidence="2">The sequence shown here is derived from an EMBL/GenBank/DDBJ whole genome shotgun (WGS) entry which is preliminary data.</text>
</comment>
<accession>A0A8J2EBX4</accession>
<feature type="chain" id="PRO_5035318645" description="Peptidase S1 domain-containing protein" evidence="1">
    <location>
        <begin position="19"/>
        <end position="180"/>
    </location>
</feature>
<keyword evidence="3" id="KW-1185">Reference proteome</keyword>
<organism evidence="2 3">
    <name type="scientific">Cotesia congregata</name>
    <name type="common">Parasitoid wasp</name>
    <name type="synonym">Apanteles congregatus</name>
    <dbReference type="NCBI Taxonomy" id="51543"/>
    <lineage>
        <taxon>Eukaryota</taxon>
        <taxon>Metazoa</taxon>
        <taxon>Ecdysozoa</taxon>
        <taxon>Arthropoda</taxon>
        <taxon>Hexapoda</taxon>
        <taxon>Insecta</taxon>
        <taxon>Pterygota</taxon>
        <taxon>Neoptera</taxon>
        <taxon>Endopterygota</taxon>
        <taxon>Hymenoptera</taxon>
        <taxon>Apocrita</taxon>
        <taxon>Ichneumonoidea</taxon>
        <taxon>Braconidae</taxon>
        <taxon>Microgastrinae</taxon>
        <taxon>Cotesia</taxon>
    </lineage>
</organism>
<keyword evidence="1" id="KW-0732">Signal</keyword>
<sequence length="180" mass="21224">MFPVKFLLFFMVLDGTVFLNSRILGETKEFRPEELWDHVWMVDLSLEHTKNNTKTSFHCVGALIHERVVLTSAMCLNRGIVKQQSHLRRSMREKRLSLTEYDSGSPVICRRFTNRKWVLIGFISKYARFVLDTERNIDDDYDDEGPEEKFVPIYTTIIPIGHGLTYEVIDRVMRTQYRVT</sequence>
<name>A0A8J2EBX4_COTCN</name>